<dbReference type="GO" id="GO:0005737">
    <property type="term" value="C:cytoplasm"/>
    <property type="evidence" value="ECO:0007669"/>
    <property type="project" value="UniProtKB-ARBA"/>
</dbReference>
<feature type="compositionally biased region" description="Low complexity" evidence="1">
    <location>
        <begin position="603"/>
        <end position="616"/>
    </location>
</feature>
<dbReference type="InterPro" id="IPR003034">
    <property type="entry name" value="SAP_dom"/>
</dbReference>
<feature type="compositionally biased region" description="Basic and acidic residues" evidence="1">
    <location>
        <begin position="428"/>
        <end position="438"/>
    </location>
</feature>
<feature type="compositionally biased region" description="Low complexity" evidence="1">
    <location>
        <begin position="586"/>
        <end position="595"/>
    </location>
</feature>
<feature type="compositionally biased region" description="Acidic residues" evidence="1">
    <location>
        <begin position="2788"/>
        <end position="2798"/>
    </location>
</feature>
<feature type="compositionally biased region" description="Acidic residues" evidence="1">
    <location>
        <begin position="2058"/>
        <end position="2075"/>
    </location>
</feature>
<feature type="domain" description="Integrase catalytic" evidence="3">
    <location>
        <begin position="1632"/>
        <end position="1802"/>
    </location>
</feature>
<name>A0A1Q9DSF1_SYMMI</name>
<evidence type="ECO:0000313" key="5">
    <source>
        <dbReference type="Proteomes" id="UP000186817"/>
    </source>
</evidence>
<feature type="domain" description="SAP" evidence="2">
    <location>
        <begin position="517"/>
        <end position="551"/>
    </location>
</feature>
<evidence type="ECO:0000313" key="4">
    <source>
        <dbReference type="EMBL" id="OLP98106.1"/>
    </source>
</evidence>
<dbReference type="Proteomes" id="UP000186817">
    <property type="component" value="Unassembled WGS sequence"/>
</dbReference>
<accession>A0A1Q9DSF1</accession>
<feature type="compositionally biased region" description="Basic residues" evidence="1">
    <location>
        <begin position="361"/>
        <end position="382"/>
    </location>
</feature>
<comment type="caution">
    <text evidence="4">The sequence shown here is derived from an EMBL/GenBank/DDBJ whole genome shotgun (WGS) entry which is preliminary data.</text>
</comment>
<dbReference type="SUPFAM" id="SSF53098">
    <property type="entry name" value="Ribonuclease H-like"/>
    <property type="match status" value="1"/>
</dbReference>
<evidence type="ECO:0000259" key="2">
    <source>
        <dbReference type="PROSITE" id="PS50800"/>
    </source>
</evidence>
<dbReference type="PROSITE" id="PS50800">
    <property type="entry name" value="SAP"/>
    <property type="match status" value="1"/>
</dbReference>
<feature type="compositionally biased region" description="Acidic residues" evidence="1">
    <location>
        <begin position="1211"/>
        <end position="1228"/>
    </location>
</feature>
<feature type="region of interest" description="Disordered" evidence="1">
    <location>
        <begin position="350"/>
        <end position="388"/>
    </location>
</feature>
<feature type="compositionally biased region" description="Acidic residues" evidence="1">
    <location>
        <begin position="271"/>
        <end position="282"/>
    </location>
</feature>
<feature type="region of interest" description="Disordered" evidence="1">
    <location>
        <begin position="303"/>
        <end position="338"/>
    </location>
</feature>
<dbReference type="GO" id="GO:0003676">
    <property type="term" value="F:nucleic acid binding"/>
    <property type="evidence" value="ECO:0007669"/>
    <property type="project" value="InterPro"/>
</dbReference>
<dbReference type="Gene3D" id="3.30.420.10">
    <property type="entry name" value="Ribonuclease H-like superfamily/Ribonuclease H"/>
    <property type="match status" value="1"/>
</dbReference>
<dbReference type="PROSITE" id="PS50994">
    <property type="entry name" value="INTEGRASE"/>
    <property type="match status" value="1"/>
</dbReference>
<feature type="compositionally biased region" description="Basic and acidic residues" evidence="1">
    <location>
        <begin position="1555"/>
        <end position="1567"/>
    </location>
</feature>
<evidence type="ECO:0000259" key="3">
    <source>
        <dbReference type="PROSITE" id="PS50994"/>
    </source>
</evidence>
<feature type="region of interest" description="Disordered" evidence="1">
    <location>
        <begin position="253"/>
        <end position="290"/>
    </location>
</feature>
<dbReference type="InterPro" id="IPR036397">
    <property type="entry name" value="RNaseH_sf"/>
</dbReference>
<feature type="region of interest" description="Disordered" evidence="1">
    <location>
        <begin position="409"/>
        <end position="458"/>
    </location>
</feature>
<feature type="region of interest" description="Disordered" evidence="1">
    <location>
        <begin position="2744"/>
        <end position="2798"/>
    </location>
</feature>
<feature type="region of interest" description="Disordered" evidence="1">
    <location>
        <begin position="1321"/>
        <end position="1354"/>
    </location>
</feature>
<keyword evidence="5" id="KW-1185">Reference proteome</keyword>
<dbReference type="InterPro" id="IPR013103">
    <property type="entry name" value="RVT_2"/>
</dbReference>
<dbReference type="InterPro" id="IPR001584">
    <property type="entry name" value="Integrase_cat-core"/>
</dbReference>
<sequence length="2798" mass="311724">MAGAGDSRSFWKDDEIVVDRDGIPHFSGMYPHLMREYRRRVLFAYGNLEGSGDDEEKEKKSLAKKRSRFARKLLDALHGEAFRCCQDLLLEADKLKEPKGYEYILKSLQQIEKAGVIRKTEAFDQFFDKCYRRRGQTIDSYLRQRKQDWNDLQDIAEGVQMSDDLLAYFTLKNIGLSKEDKRQILLANQSTYNMEGIEKALRVSFFDVHEKEKKDWSNGQPKGRPTKGYGKRQFAHLAAEENEAPTVEAEYHEDFDYDDGGPDSYAHAAEGDDEDEGEDGGSDEGASGDDAVYEAYATYKESRQKLRDMQRARGFLKPKDGGGGADERRQAVAREKSRTRCMACGKLGHWAGDPECGKGAGKSRGKPGKGRGGKGPKGKPKGGGKAYVVSERPMLFSLDADEDGDGWCNMVLGGKGQDGSDEGEMEQDDGRSALDERRKARPPASDDSAGWEEVEVPPPFPGGGYSALAAAVAPEMTLPGTKATGNELKQEILVPVPKDKIEAVRVTSFLDVRPKAIQQLRVRELQADLDRWGAAVSGTKAELLVRLGKLYSGDPVLKKGCTTKYVQLVEVRGPSRGGATSKVNTASSSSAAPPASTKPTRMSKASTSTAPTASTAESRCIFRSSGPSDLVKTEPVVDPRTGLKVPAGLEIGGEIPEVRCVVCGSHMVLRRRRDGTAFFAGCGNFATARGCKFAYNMDELLELCSEFEHALSGSTLGRQKTEIEEASGDVDEGRVALLDTACTSCLHSARWRQHYEQTLPEGVFCEATKHSKLFHFANGEASEGRLTVWRVPIFLQGHAGEVFSAEMEQGGTPLLLSIPAMEALDMVLYMKERRVDVNVLHLSLPMLLTKTKHLAVTVAFDENDIPKQEAGEKPRAQAEDILVYFVEESRLPLLHQAACPTDEISFLTGRGRPDLGPRGVHPKDPTGSMTQRRAAELKKAAGQQQAKDRRAWLALRRDFSLAEQFATLSFQRTVVFEPFSQDLALTRVAAEERSWTCTQPLDLIDGADLWQAPGRKLVNDVLADHQPYLTFVAASSRLWAAFRGKKESEQARNKMARRALKFVCSLCVRQHQAGRYYLLELPATANAWEFEGILGKLLEEHGGKFVCGDLCRYGRRDLKTLKPIRGRTGWLSNSEAVLNHLGKQCQCPFGAHLVVKKRDQEEESDRRLQPHRRRIAQAICQGLAETMELDYGAAMAFGSTTQDASAFPAGAEEEMETDGEDTGDEDYEEPWEDDWRFDEVENKLIRVHRVLRRKLFIPLASTAPPCNFGDILGRRRTRMVFADGTRREHEDDWHEASWRPGGVVMDQAWTGETEFWLQPRPRAEQERPPQQPQSPPRSPGPGHGLETPGTAPFDSAVYQDDEEMERYSPSLEEPGEQLPLPASYQEAPEVLAEQERPQQPQSPPDHRVLKRRQRTRQLQRGFWSEVDHDETRQLLEGTLDYVQQQGAEGWNKINVDSDLGKAWVSLESANADVTLILCSAQARRLKKPQPFAGPHEVPLRKSFLLLGEGKVLTTDWEAWHQMSPASQIRPLVAADRKLYVGLFGKEVGDDEPGDEPDRQQQKEEGRQRKWAALPRELKLAIKRVHENLGHASQAAMLRALRIAKASETAVKACRLFRCPACPRLLEPKHPRPSKLPFVNEFNVMVGIDVLTEKDSAGQAWSWLNIFCQGTCFQVCRLLETTHSNPTGAVVLEALNDAWLVWAGYPEYGLITDRGKYFLAEVAEELAGHGCHVEPAARASPWQLGQIERHGGIWKASFRRAAWAQQVAGLTEVKLLTAAINQGKNSLTRKAGFSPAQWVLGRDLRLPADLADDGEVARIGAQALTATPGSIFFRKAQLRQAAREAFARAANDDALRRAELRQVRPSRGPFSVGSYVFYYDAAHREPGPNCWRGVARVVGREGSHTVWVSHRGILLAVSPEHLAKANEEEVNQWLAIGDEVALLDAVPASGGTGFIDLRQQPKPPQEPGEGDPGAQDQGTETGAQREAGSNEDAVISSSQSEARQASERDAARDRRSSEFFLAQEAKRRKPTTVRGEMPMNEPGRSSQGPAPQDVPVDPTGEDDLDLFDGVPELEFDPEVHSYRHPPLTRQLSPIADNPEAEAQEREAKRQRVVEQGHSANFATEVCDAFFASSEPNYLHAKAQASYKRNERAYLAAGITQDVFLFGFKRNSFQERYEALAATGQGKPEMKKKGRKELYLKELDAEKQKLFTGPEGSDAKEWAAWQGKEACDVLPPAESERIRRSKPDLIIPTRWVRTNKNDGLVGQEFKAKSRLVVQGFKDKALGSYRRDAPTASQIAESICLAVCAFHKFVLFAKDIKNAYFSGKNVQREIYLEQPRGGLPGLAPGQLLKARKAIYGFAEAARLFWLALREHLISDGWQESKLEPALFYYRVEGRLLGILVTHVDDLEGGVHPKHLDSAFARSAKALEFATNHFRDFIFRGREVKQNEQHHIDVSMRNYALSLKTVTIPQARRQQLAEELTPEEQERLQSAAGELGWLTRQLRCDLAYENGVIQRCKGEACVADLVRLKQYIGMARRGADFKMRYWSDVNLDTCAVLHLADSGHANGTPDHNEELRYRSVGGYFLLLANKEILEGREARVNIVAYHSTLTKRVCRSTLAAEASHLAEAVEAGDWVTVLLEEALSGGVDLKNWDRVIEQRQRVYITDARSVFDYLSKDATSTSSDKRMAIEGALLRETVRKPGAWVRWIDGAQNVANVLTKAGAEKDTLRDLLRSGKMSLVQSEANQQLKLRKQAERARRKVKVDEHKDKSDQKTARRARVAQEVAAEGLEDDEADGEL</sequence>
<feature type="compositionally biased region" description="Basic and acidic residues" evidence="1">
    <location>
        <begin position="2752"/>
        <end position="2774"/>
    </location>
</feature>
<feature type="region of interest" description="Disordered" evidence="1">
    <location>
        <begin position="1951"/>
        <end position="2109"/>
    </location>
</feature>
<feature type="region of interest" description="Disordered" evidence="1">
    <location>
        <begin position="576"/>
        <end position="617"/>
    </location>
</feature>
<evidence type="ECO:0000256" key="1">
    <source>
        <dbReference type="SAM" id="MobiDB-lite"/>
    </source>
</evidence>
<dbReference type="InterPro" id="IPR012337">
    <property type="entry name" value="RNaseH-like_sf"/>
</dbReference>
<feature type="region of interest" description="Disordered" evidence="1">
    <location>
        <begin position="1545"/>
        <end position="1568"/>
    </location>
</feature>
<dbReference type="GO" id="GO:0015074">
    <property type="term" value="P:DNA integration"/>
    <property type="evidence" value="ECO:0007669"/>
    <property type="project" value="InterPro"/>
</dbReference>
<dbReference type="OrthoDB" id="432073at2759"/>
<dbReference type="EMBL" id="LSRX01000408">
    <property type="protein sequence ID" value="OLP98106.1"/>
    <property type="molecule type" value="Genomic_DNA"/>
</dbReference>
<proteinExistence type="predicted"/>
<reference evidence="4 5" key="1">
    <citation type="submission" date="2016-02" db="EMBL/GenBank/DDBJ databases">
        <title>Genome analysis of coral dinoflagellate symbionts highlights evolutionary adaptations to a symbiotic lifestyle.</title>
        <authorList>
            <person name="Aranda M."/>
            <person name="Li Y."/>
            <person name="Liew Y.J."/>
            <person name="Baumgarten S."/>
            <person name="Simakov O."/>
            <person name="Wilson M."/>
            <person name="Piel J."/>
            <person name="Ashoor H."/>
            <person name="Bougouffa S."/>
            <person name="Bajic V.B."/>
            <person name="Ryu T."/>
            <person name="Ravasi T."/>
            <person name="Bayer T."/>
            <person name="Micklem G."/>
            <person name="Kim H."/>
            <person name="Bhak J."/>
            <person name="Lajeunesse T.C."/>
            <person name="Voolstra C.R."/>
        </authorList>
    </citation>
    <scope>NUCLEOTIDE SEQUENCE [LARGE SCALE GENOMIC DNA]</scope>
    <source>
        <strain evidence="4 5">CCMP2467</strain>
    </source>
</reference>
<dbReference type="OMA" id="HEDDWHE"/>
<dbReference type="Pfam" id="PF07727">
    <property type="entry name" value="RVT_2"/>
    <property type="match status" value="1"/>
</dbReference>
<gene>
    <name evidence="4" type="ORF">AK812_SmicGene19488</name>
</gene>
<feature type="region of interest" description="Disordered" evidence="1">
    <location>
        <begin position="1208"/>
        <end position="1228"/>
    </location>
</feature>
<feature type="compositionally biased region" description="Basic and acidic residues" evidence="1">
    <location>
        <begin position="2003"/>
        <end position="2016"/>
    </location>
</feature>
<feature type="region of interest" description="Disordered" evidence="1">
    <location>
        <begin position="1389"/>
        <end position="1413"/>
    </location>
</feature>
<protein>
    <submittedName>
        <fullName evidence="4">Retrovirus-related Pol polyprotein from transposon TNT 1-94</fullName>
    </submittedName>
</protein>
<organism evidence="4 5">
    <name type="scientific">Symbiodinium microadriaticum</name>
    <name type="common">Dinoflagellate</name>
    <name type="synonym">Zooxanthella microadriatica</name>
    <dbReference type="NCBI Taxonomy" id="2951"/>
    <lineage>
        <taxon>Eukaryota</taxon>
        <taxon>Sar</taxon>
        <taxon>Alveolata</taxon>
        <taxon>Dinophyceae</taxon>
        <taxon>Suessiales</taxon>
        <taxon>Symbiodiniaceae</taxon>
        <taxon>Symbiodinium</taxon>
    </lineage>
</organism>
<feature type="compositionally biased region" description="Pro residues" evidence="1">
    <location>
        <begin position="1329"/>
        <end position="1339"/>
    </location>
</feature>